<feature type="transmembrane region" description="Helical" evidence="9">
    <location>
        <begin position="367"/>
        <end position="387"/>
    </location>
</feature>
<feature type="transmembrane region" description="Helical" evidence="9">
    <location>
        <begin position="88"/>
        <end position="107"/>
    </location>
</feature>
<dbReference type="InterPro" id="IPR006153">
    <property type="entry name" value="Cation/H_exchanger_TM"/>
</dbReference>
<sequence length="398" mass="42988">MSYEVGLLGFAALVAVGILLHHPSRTLGVPSLLIFMGVGLLIGNGEFNFDYDNLQLTSSIGTAALNIIVFVGGLNTSMGNIRVAWREGGMLSSIGVLLTIGCMGLMMNLIFDMPLILCFLFAAIVSSTDAAAVFSILESKKLKLKEHTDTVLEFESATNDPIAMIMVLLLTQMALNSELSLSTNQMMMTLCQQVFIGVAGGYLVGQLGAWLLNQVRLPEFGQIPVFILCCFVLAAYGTAALGGNILIAAYVAGVILGNNVLRGMEVSRHFFNSLAWLAQSLMFVVLGLQLSPQQLWSVLFISLLPAILLMLIARPLAVWLCYLPFRKVSKRKRVFISAIGLRGATPIVFALIPAAAGVSGGVEMKHMVFFTVLISILFQGSLLEPLARKLDLIEEPKK</sequence>
<protein>
    <submittedName>
        <fullName evidence="11">Potassium/proton antiporter</fullName>
    </submittedName>
</protein>
<comment type="caution">
    <text evidence="11">The sequence shown here is derived from an EMBL/GenBank/DDBJ whole genome shotgun (WGS) entry which is preliminary data.</text>
</comment>
<dbReference type="Gene3D" id="1.20.1530.20">
    <property type="match status" value="1"/>
</dbReference>
<feature type="transmembrane region" description="Helical" evidence="9">
    <location>
        <begin position="194"/>
        <end position="213"/>
    </location>
</feature>
<feature type="transmembrane region" description="Helical" evidence="9">
    <location>
        <begin position="113"/>
        <end position="137"/>
    </location>
</feature>
<organism evidence="11 12">
    <name type="scientific">Corallincola platygyrae</name>
    <dbReference type="NCBI Taxonomy" id="1193278"/>
    <lineage>
        <taxon>Bacteria</taxon>
        <taxon>Pseudomonadati</taxon>
        <taxon>Pseudomonadota</taxon>
        <taxon>Gammaproteobacteria</taxon>
        <taxon>Alteromonadales</taxon>
        <taxon>Psychromonadaceae</taxon>
        <taxon>Corallincola</taxon>
    </lineage>
</organism>
<evidence type="ECO:0000256" key="8">
    <source>
        <dbReference type="ARBA" id="ARBA00023136"/>
    </source>
</evidence>
<feature type="transmembrane region" description="Helical" evidence="9">
    <location>
        <begin position="225"/>
        <end position="258"/>
    </location>
</feature>
<evidence type="ECO:0000259" key="10">
    <source>
        <dbReference type="Pfam" id="PF00999"/>
    </source>
</evidence>
<proteinExistence type="predicted"/>
<evidence type="ECO:0000313" key="11">
    <source>
        <dbReference type="EMBL" id="MFD2095038.1"/>
    </source>
</evidence>
<keyword evidence="3" id="KW-0050">Antiport</keyword>
<reference evidence="12" key="1">
    <citation type="journal article" date="2019" name="Int. J. Syst. Evol. Microbiol.">
        <title>The Global Catalogue of Microorganisms (GCM) 10K type strain sequencing project: providing services to taxonomists for standard genome sequencing and annotation.</title>
        <authorList>
            <consortium name="The Broad Institute Genomics Platform"/>
            <consortium name="The Broad Institute Genome Sequencing Center for Infectious Disease"/>
            <person name="Wu L."/>
            <person name="Ma J."/>
        </authorList>
    </citation>
    <scope>NUCLEOTIDE SEQUENCE [LARGE SCALE GENOMIC DNA]</scope>
    <source>
        <strain evidence="12">CGMCC 1.10992</strain>
    </source>
</reference>
<accession>A0ABW4XL97</accession>
<dbReference type="EMBL" id="JBHUHT010000007">
    <property type="protein sequence ID" value="MFD2095038.1"/>
    <property type="molecule type" value="Genomic_DNA"/>
</dbReference>
<name>A0ABW4XL97_9GAMM</name>
<evidence type="ECO:0000256" key="3">
    <source>
        <dbReference type="ARBA" id="ARBA00022449"/>
    </source>
</evidence>
<evidence type="ECO:0000313" key="12">
    <source>
        <dbReference type="Proteomes" id="UP001597380"/>
    </source>
</evidence>
<dbReference type="NCBIfam" id="NF003715">
    <property type="entry name" value="PRK05326.1-2"/>
    <property type="match status" value="1"/>
</dbReference>
<dbReference type="RefSeq" id="WP_345337897.1">
    <property type="nucleotide sequence ID" value="NZ_BAABLI010000004.1"/>
</dbReference>
<feature type="transmembrane region" description="Helical" evidence="9">
    <location>
        <begin position="270"/>
        <end position="290"/>
    </location>
</feature>
<dbReference type="InterPro" id="IPR038770">
    <property type="entry name" value="Na+/solute_symporter_sf"/>
</dbReference>
<keyword evidence="2" id="KW-0813">Transport</keyword>
<evidence type="ECO:0000256" key="6">
    <source>
        <dbReference type="ARBA" id="ARBA00022989"/>
    </source>
</evidence>
<evidence type="ECO:0000256" key="4">
    <source>
        <dbReference type="ARBA" id="ARBA00022475"/>
    </source>
</evidence>
<dbReference type="PANTHER" id="PTHR32507:SF7">
    <property type="entry name" value="K(+)_H(+) ANTIPORTER NHAP2"/>
    <property type="match status" value="1"/>
</dbReference>
<keyword evidence="5 9" id="KW-0812">Transmembrane</keyword>
<keyword evidence="7" id="KW-0406">Ion transport</keyword>
<evidence type="ECO:0000256" key="9">
    <source>
        <dbReference type="SAM" id="Phobius"/>
    </source>
</evidence>
<evidence type="ECO:0000256" key="7">
    <source>
        <dbReference type="ARBA" id="ARBA00023065"/>
    </source>
</evidence>
<feature type="domain" description="Cation/H+ exchanger transmembrane" evidence="10">
    <location>
        <begin position="14"/>
        <end position="388"/>
    </location>
</feature>
<evidence type="ECO:0000256" key="5">
    <source>
        <dbReference type="ARBA" id="ARBA00022692"/>
    </source>
</evidence>
<keyword evidence="12" id="KW-1185">Reference proteome</keyword>
<dbReference type="PANTHER" id="PTHR32507">
    <property type="entry name" value="NA(+)/H(+) ANTIPORTER 1"/>
    <property type="match status" value="1"/>
</dbReference>
<keyword evidence="8 9" id="KW-0472">Membrane</keyword>
<keyword evidence="4" id="KW-1003">Cell membrane</keyword>
<comment type="subcellular location">
    <subcellularLocation>
        <location evidence="1">Cell membrane</location>
        <topology evidence="1">Multi-pass membrane protein</topology>
    </subcellularLocation>
</comment>
<dbReference type="Proteomes" id="UP001597380">
    <property type="component" value="Unassembled WGS sequence"/>
</dbReference>
<feature type="transmembrane region" description="Helical" evidence="9">
    <location>
        <begin position="296"/>
        <end position="322"/>
    </location>
</feature>
<evidence type="ECO:0000256" key="2">
    <source>
        <dbReference type="ARBA" id="ARBA00022448"/>
    </source>
</evidence>
<gene>
    <name evidence="11" type="ORF">ACFSJ3_03515</name>
</gene>
<feature type="transmembrane region" description="Helical" evidence="9">
    <location>
        <begin position="56"/>
        <end position="76"/>
    </location>
</feature>
<evidence type="ECO:0000256" key="1">
    <source>
        <dbReference type="ARBA" id="ARBA00004651"/>
    </source>
</evidence>
<dbReference type="Pfam" id="PF00999">
    <property type="entry name" value="Na_H_Exchanger"/>
    <property type="match status" value="1"/>
</dbReference>
<feature type="transmembrane region" description="Helical" evidence="9">
    <location>
        <begin position="334"/>
        <end position="355"/>
    </location>
</feature>
<keyword evidence="6 9" id="KW-1133">Transmembrane helix</keyword>
<dbReference type="NCBIfam" id="NF003716">
    <property type="entry name" value="PRK05326.1-3"/>
    <property type="match status" value="1"/>
</dbReference>